<feature type="compositionally biased region" description="Polar residues" evidence="2">
    <location>
        <begin position="30"/>
        <end position="40"/>
    </location>
</feature>
<feature type="region of interest" description="Disordered" evidence="2">
    <location>
        <begin position="119"/>
        <end position="168"/>
    </location>
</feature>
<sequence>MRGEGKGVGHHLLNRANTAGAARTRTTKRVNSLASSSNTWDPLRRRTNNNNNDDPTTTLATLVASCGRDRRGTTTTTTFAATSEEVVASNGAEPPVSVSNGSNGATKLAVNGNGASLANGASVSSNGSGSVALPEGLEERSEEPEATTAATATRAAAQQTPAAALASASAAPDRWSRLKETSTFKRTVEIWRFVFVFFFKLWVVNSAWSYSKADRDKSAKRGIKEEARSARTAELANWLRERLVTLGPTFIKIGQQFSTRSDILSPEFIAELVKLQDKVPAFSSELALQTIESELGVEHWKEKFSYLEAEPIAAASLGQVHKAVLLDGVTDVVIKVQRPDLKGLFDVDTKNIRFVAQILQAVDPKTDGAARDWVAIYDECCRILYQEIDYKLEGEYAEGFRNNFSDLPWVKVPKVYWDLTSEKILTLEYSPGIKVSDKQALVAKGVDPAVIARYSVECYLQQILVKGLFHADPHPGNIAVDASNPADPKLIFYDFGMMGRIPNNIRKGLADFFYAVYSNDVDAALDGLVAMNVLVPNANADMTAIRRTGRFFLDTFKTRLREQREQRKKMKAQFGGRDGSKAKSKEEKAETRKKILSNIGQDLLVVANDQPFRFPALFTFVVRAFSVLDGIGKQLDPRFDISEISAPYARDLLLEQRPGFSKLKDNYEKGAKRQWDATKGLFVAPLKINKIEGILDSLSAGDTKLRVRALEAERALQRVSIMQTITVCVVMAAVSLNTATLLSIVANTAPPLVRSACFAFSAVFGLMTFKNLATLSKLNKKERKISGMV</sequence>
<dbReference type="InterPro" id="IPR050154">
    <property type="entry name" value="UbiB_kinase"/>
</dbReference>
<evidence type="ECO:0000259" key="4">
    <source>
        <dbReference type="Pfam" id="PF03109"/>
    </source>
</evidence>
<keyword evidence="3" id="KW-0472">Membrane</keyword>
<evidence type="ECO:0000256" key="3">
    <source>
        <dbReference type="SAM" id="Phobius"/>
    </source>
</evidence>
<dbReference type="STRING" id="1764295.A0A5B8MW00"/>
<dbReference type="PANTHER" id="PTHR10566:SF115">
    <property type="entry name" value="PROTEIN ACTIVITY OF BC1 COMPLEX KINASE 8, CHLOROPLASTIC"/>
    <property type="match status" value="1"/>
</dbReference>
<dbReference type="OrthoDB" id="427480at2759"/>
<dbReference type="GO" id="GO:0046467">
    <property type="term" value="P:membrane lipid biosynthetic process"/>
    <property type="evidence" value="ECO:0007669"/>
    <property type="project" value="TreeGrafter"/>
</dbReference>
<feature type="region of interest" description="Disordered" evidence="2">
    <location>
        <begin position="1"/>
        <end position="57"/>
    </location>
</feature>
<feature type="compositionally biased region" description="Low complexity" evidence="2">
    <location>
        <begin position="48"/>
        <end position="57"/>
    </location>
</feature>
<keyword evidence="3" id="KW-0812">Transmembrane</keyword>
<evidence type="ECO:0000256" key="1">
    <source>
        <dbReference type="ARBA" id="ARBA00009670"/>
    </source>
</evidence>
<reference evidence="5 6" key="1">
    <citation type="submission" date="2018-07" db="EMBL/GenBank/DDBJ databases">
        <title>The complete nuclear genome of the prasinophyte Chloropicon primus (CCMP1205).</title>
        <authorList>
            <person name="Pombert J.-F."/>
            <person name="Otis C."/>
            <person name="Turmel M."/>
            <person name="Lemieux C."/>
        </authorList>
    </citation>
    <scope>NUCLEOTIDE SEQUENCE [LARGE SCALE GENOMIC DNA]</scope>
    <source>
        <strain evidence="5 6">CCMP1205</strain>
    </source>
</reference>
<feature type="transmembrane region" description="Helical" evidence="3">
    <location>
        <begin position="752"/>
        <end position="773"/>
    </location>
</feature>
<keyword evidence="5" id="KW-0418">Kinase</keyword>
<dbReference type="AlphaFoldDB" id="A0A5B8MW00"/>
<keyword evidence="5" id="KW-0808">Transferase</keyword>
<dbReference type="GO" id="GO:0016301">
    <property type="term" value="F:kinase activity"/>
    <property type="evidence" value="ECO:0007669"/>
    <property type="project" value="UniProtKB-KW"/>
</dbReference>
<gene>
    <name evidence="5" type="ORF">A3770_14p71250</name>
</gene>
<keyword evidence="6" id="KW-1185">Reference proteome</keyword>
<dbReference type="EMBL" id="CP031047">
    <property type="protein sequence ID" value="QDZ24607.1"/>
    <property type="molecule type" value="Genomic_DNA"/>
</dbReference>
<accession>A0A5B8MW00</accession>
<feature type="domain" description="ABC1 atypical kinase-like" evidence="4">
    <location>
        <begin position="274"/>
        <end position="523"/>
    </location>
</feature>
<feature type="compositionally biased region" description="Basic and acidic residues" evidence="2">
    <location>
        <begin position="578"/>
        <end position="589"/>
    </location>
</feature>
<keyword evidence="3" id="KW-1133">Transmembrane helix</keyword>
<protein>
    <submittedName>
        <fullName evidence="5">ABC1-like kinase</fullName>
    </submittedName>
</protein>
<name>A0A5B8MW00_9CHLO</name>
<dbReference type="CDD" id="cd05121">
    <property type="entry name" value="ABC1_ADCK3-like"/>
    <property type="match status" value="1"/>
</dbReference>
<feature type="compositionally biased region" description="Low complexity" evidence="2">
    <location>
        <begin position="15"/>
        <end position="24"/>
    </location>
</feature>
<dbReference type="GO" id="GO:0016020">
    <property type="term" value="C:membrane"/>
    <property type="evidence" value="ECO:0007669"/>
    <property type="project" value="GOC"/>
</dbReference>
<proteinExistence type="inferred from homology"/>
<comment type="similarity">
    <text evidence="1">Belongs to the protein kinase superfamily. ADCK protein kinase family.</text>
</comment>
<dbReference type="Pfam" id="PF03109">
    <property type="entry name" value="ABC1"/>
    <property type="match status" value="1"/>
</dbReference>
<feature type="compositionally biased region" description="Low complexity" evidence="2">
    <location>
        <begin position="146"/>
        <end position="168"/>
    </location>
</feature>
<dbReference type="InterPro" id="IPR011009">
    <property type="entry name" value="Kinase-like_dom_sf"/>
</dbReference>
<dbReference type="GO" id="GO:1901031">
    <property type="term" value="P:regulation of response to reactive oxygen species"/>
    <property type="evidence" value="ECO:0007669"/>
    <property type="project" value="TreeGrafter"/>
</dbReference>
<dbReference type="Proteomes" id="UP000316726">
    <property type="component" value="Chromosome 14"/>
</dbReference>
<evidence type="ECO:0000313" key="6">
    <source>
        <dbReference type="Proteomes" id="UP000316726"/>
    </source>
</evidence>
<dbReference type="InterPro" id="IPR004147">
    <property type="entry name" value="ABC1_dom"/>
</dbReference>
<feature type="transmembrane region" description="Helical" evidence="3">
    <location>
        <begin position="724"/>
        <end position="746"/>
    </location>
</feature>
<organism evidence="5 6">
    <name type="scientific">Chloropicon primus</name>
    <dbReference type="NCBI Taxonomy" id="1764295"/>
    <lineage>
        <taxon>Eukaryota</taxon>
        <taxon>Viridiplantae</taxon>
        <taxon>Chlorophyta</taxon>
        <taxon>Chloropicophyceae</taxon>
        <taxon>Chloropicales</taxon>
        <taxon>Chloropicaceae</taxon>
        <taxon>Chloropicon</taxon>
    </lineage>
</organism>
<feature type="compositionally biased region" description="Low complexity" evidence="2">
    <location>
        <begin position="119"/>
        <end position="135"/>
    </location>
</feature>
<dbReference type="SUPFAM" id="SSF56112">
    <property type="entry name" value="Protein kinase-like (PK-like)"/>
    <property type="match status" value="1"/>
</dbReference>
<evidence type="ECO:0000313" key="5">
    <source>
        <dbReference type="EMBL" id="QDZ24607.1"/>
    </source>
</evidence>
<feature type="region of interest" description="Disordered" evidence="2">
    <location>
        <begin position="564"/>
        <end position="589"/>
    </location>
</feature>
<dbReference type="PANTHER" id="PTHR10566">
    <property type="entry name" value="CHAPERONE-ACTIVITY OF BC1 COMPLEX CABC1 -RELATED"/>
    <property type="match status" value="1"/>
</dbReference>
<evidence type="ECO:0000256" key="2">
    <source>
        <dbReference type="SAM" id="MobiDB-lite"/>
    </source>
</evidence>